<sequence length="240" mass="28011">MFDKNEFQFLSIGLIVRLFLFFHSRSRQYFENSVEYVTPLNSWKRVTEGIYLRNLNVSPFVGSIVHETPLSLFIYSKLDFITNGHMEFVFIVADLICAIFSYKLAKIILTQLFEHQQKMISTYENSSEPLWLTKDNIQGCAKAVLLMSMINPLSIDIRHSLVVVCMMLVAFLMAPICWYLWIYTGSANANFYFAMTMVFNVAQTFLISDLLYAYLKRKFFLENGLTIPQINDKEAQLEFR</sequence>
<comment type="subcellular location">
    <subcellularLocation>
        <location evidence="1">Endoplasmic reticulum membrane</location>
        <topology evidence="1">Multi-pass membrane protein</topology>
    </subcellularLocation>
</comment>
<dbReference type="AlphaFoldDB" id="A0A813VN39"/>
<dbReference type="PANTHER" id="PTHR13121">
    <property type="entry name" value="GPI TRANSAMIDASE COMPONENT PIG-U"/>
    <property type="match status" value="1"/>
</dbReference>
<dbReference type="Proteomes" id="UP000681722">
    <property type="component" value="Unassembled WGS sequence"/>
</dbReference>
<evidence type="ECO:0000256" key="8">
    <source>
        <dbReference type="ARBA" id="ARBA00023136"/>
    </source>
</evidence>
<proteinExistence type="inferred from homology"/>
<protein>
    <submittedName>
        <fullName evidence="10">Uncharacterized protein</fullName>
    </submittedName>
</protein>
<keyword evidence="6" id="KW-0256">Endoplasmic reticulum</keyword>
<organism evidence="10 12">
    <name type="scientific">Didymodactylos carnosus</name>
    <dbReference type="NCBI Taxonomy" id="1234261"/>
    <lineage>
        <taxon>Eukaryota</taxon>
        <taxon>Metazoa</taxon>
        <taxon>Spiralia</taxon>
        <taxon>Gnathifera</taxon>
        <taxon>Rotifera</taxon>
        <taxon>Eurotatoria</taxon>
        <taxon>Bdelloidea</taxon>
        <taxon>Philodinida</taxon>
        <taxon>Philodinidae</taxon>
        <taxon>Didymodactylos</taxon>
    </lineage>
</organism>
<keyword evidence="4" id="KW-0337">GPI-anchor biosynthesis</keyword>
<evidence type="ECO:0000313" key="10">
    <source>
        <dbReference type="EMBL" id="CAF0843064.1"/>
    </source>
</evidence>
<dbReference type="EMBL" id="CAJNOQ010000831">
    <property type="protein sequence ID" value="CAF0843064.1"/>
    <property type="molecule type" value="Genomic_DNA"/>
</dbReference>
<keyword evidence="7 9" id="KW-1133">Transmembrane helix</keyword>
<evidence type="ECO:0000256" key="2">
    <source>
        <dbReference type="ARBA" id="ARBA00004687"/>
    </source>
</evidence>
<evidence type="ECO:0000256" key="3">
    <source>
        <dbReference type="ARBA" id="ARBA00010026"/>
    </source>
</evidence>
<dbReference type="EMBL" id="CAJOBC010000831">
    <property type="protein sequence ID" value="CAF3630445.1"/>
    <property type="molecule type" value="Genomic_DNA"/>
</dbReference>
<comment type="pathway">
    <text evidence="2">Glycolipid biosynthesis; glycosylphosphatidylinositol-anchor biosynthesis.</text>
</comment>
<reference evidence="10" key="1">
    <citation type="submission" date="2021-02" db="EMBL/GenBank/DDBJ databases">
        <authorList>
            <person name="Nowell W R."/>
        </authorList>
    </citation>
    <scope>NUCLEOTIDE SEQUENCE</scope>
</reference>
<evidence type="ECO:0000256" key="7">
    <source>
        <dbReference type="ARBA" id="ARBA00022989"/>
    </source>
</evidence>
<dbReference type="OrthoDB" id="549017at2759"/>
<dbReference type="PANTHER" id="PTHR13121:SF0">
    <property type="entry name" value="PHOSPHATIDYLINOSITOL GLYCAN ANCHOR BIOSYNTHESIS CLASS U PROTEIN"/>
    <property type="match status" value="1"/>
</dbReference>
<feature type="transmembrane region" description="Helical" evidence="9">
    <location>
        <begin position="161"/>
        <end position="181"/>
    </location>
</feature>
<evidence type="ECO:0000256" key="9">
    <source>
        <dbReference type="SAM" id="Phobius"/>
    </source>
</evidence>
<dbReference type="UniPathway" id="UPA00196"/>
<feature type="transmembrane region" description="Helical" evidence="9">
    <location>
        <begin position="88"/>
        <end position="109"/>
    </location>
</feature>
<evidence type="ECO:0000256" key="5">
    <source>
        <dbReference type="ARBA" id="ARBA00022692"/>
    </source>
</evidence>
<dbReference type="GO" id="GO:0016255">
    <property type="term" value="P:attachment of GPI anchor to protein"/>
    <property type="evidence" value="ECO:0007669"/>
    <property type="project" value="InterPro"/>
</dbReference>
<evidence type="ECO:0000256" key="4">
    <source>
        <dbReference type="ARBA" id="ARBA00022502"/>
    </source>
</evidence>
<dbReference type="Proteomes" id="UP000663829">
    <property type="component" value="Unassembled WGS sequence"/>
</dbReference>
<evidence type="ECO:0000256" key="6">
    <source>
        <dbReference type="ARBA" id="ARBA00022824"/>
    </source>
</evidence>
<feature type="transmembrane region" description="Helical" evidence="9">
    <location>
        <begin position="193"/>
        <end position="215"/>
    </location>
</feature>
<evidence type="ECO:0000313" key="12">
    <source>
        <dbReference type="Proteomes" id="UP000663829"/>
    </source>
</evidence>
<dbReference type="Pfam" id="PF06728">
    <property type="entry name" value="PIG-U"/>
    <property type="match status" value="1"/>
</dbReference>
<comment type="similarity">
    <text evidence="3">Belongs to the PIGU family.</text>
</comment>
<accession>A0A813VN39</accession>
<keyword evidence="12" id="KW-1185">Reference proteome</keyword>
<dbReference type="GO" id="GO:0042765">
    <property type="term" value="C:GPI-anchor transamidase complex"/>
    <property type="evidence" value="ECO:0007669"/>
    <property type="project" value="InterPro"/>
</dbReference>
<dbReference type="InterPro" id="IPR009600">
    <property type="entry name" value="PIG-U"/>
</dbReference>
<keyword evidence="8 9" id="KW-0472">Membrane</keyword>
<name>A0A813VN39_9BILA</name>
<evidence type="ECO:0000256" key="1">
    <source>
        <dbReference type="ARBA" id="ARBA00004477"/>
    </source>
</evidence>
<feature type="transmembrane region" description="Helical" evidence="9">
    <location>
        <begin position="7"/>
        <end position="24"/>
    </location>
</feature>
<keyword evidence="5 9" id="KW-0812">Transmembrane</keyword>
<dbReference type="GO" id="GO:0006506">
    <property type="term" value="P:GPI anchor biosynthetic process"/>
    <property type="evidence" value="ECO:0007669"/>
    <property type="project" value="UniProtKB-UniPathway"/>
</dbReference>
<comment type="caution">
    <text evidence="10">The sequence shown here is derived from an EMBL/GenBank/DDBJ whole genome shotgun (WGS) entry which is preliminary data.</text>
</comment>
<gene>
    <name evidence="10" type="ORF">GPM918_LOCUS5666</name>
    <name evidence="11" type="ORF">SRO942_LOCUS5666</name>
</gene>
<evidence type="ECO:0000313" key="11">
    <source>
        <dbReference type="EMBL" id="CAF3630445.1"/>
    </source>
</evidence>